<comment type="subcellular location">
    <subcellularLocation>
        <location evidence="1">Membrane</location>
        <topology evidence="1">Multi-pass membrane protein</topology>
    </subcellularLocation>
</comment>
<feature type="domain" description="TM2" evidence="6">
    <location>
        <begin position="10"/>
        <end position="54"/>
    </location>
</feature>
<gene>
    <name evidence="7" type="ORF">NIES21_16850</name>
</gene>
<organism evidence="7 8">
    <name type="scientific">Anabaenopsis circularis NIES-21</name>
    <dbReference type="NCBI Taxonomy" id="1085406"/>
    <lineage>
        <taxon>Bacteria</taxon>
        <taxon>Bacillati</taxon>
        <taxon>Cyanobacteriota</taxon>
        <taxon>Cyanophyceae</taxon>
        <taxon>Nostocales</taxon>
        <taxon>Nodulariaceae</taxon>
        <taxon>Anabaenopsis</taxon>
    </lineage>
</organism>
<dbReference type="Pfam" id="PF05154">
    <property type="entry name" value="TM2"/>
    <property type="match status" value="1"/>
</dbReference>
<dbReference type="OrthoDB" id="9816361at2"/>
<dbReference type="Proteomes" id="UP000218287">
    <property type="component" value="Chromosome"/>
</dbReference>
<proteinExistence type="predicted"/>
<name>A0A1Z4GEB6_9CYAN</name>
<dbReference type="GO" id="GO:0016020">
    <property type="term" value="C:membrane"/>
    <property type="evidence" value="ECO:0007669"/>
    <property type="project" value="UniProtKB-SubCell"/>
</dbReference>
<evidence type="ECO:0000256" key="3">
    <source>
        <dbReference type="ARBA" id="ARBA00022989"/>
    </source>
</evidence>
<feature type="transmembrane region" description="Helical" evidence="5">
    <location>
        <begin position="40"/>
        <end position="67"/>
    </location>
</feature>
<feature type="transmembrane region" description="Helical" evidence="5">
    <location>
        <begin position="15"/>
        <end position="33"/>
    </location>
</feature>
<evidence type="ECO:0000256" key="2">
    <source>
        <dbReference type="ARBA" id="ARBA00022692"/>
    </source>
</evidence>
<accession>A0A1Z4GEB6</accession>
<evidence type="ECO:0000259" key="6">
    <source>
        <dbReference type="Pfam" id="PF05154"/>
    </source>
</evidence>
<dbReference type="AlphaFoldDB" id="A0A1Z4GEB6"/>
<keyword evidence="8" id="KW-1185">Reference proteome</keyword>
<dbReference type="EMBL" id="AP018174">
    <property type="protein sequence ID" value="BAY15864.1"/>
    <property type="molecule type" value="Genomic_DNA"/>
</dbReference>
<keyword evidence="2 5" id="KW-0812">Transmembrane</keyword>
<protein>
    <recommendedName>
        <fullName evidence="6">TM2 domain-containing protein</fullName>
    </recommendedName>
</protein>
<evidence type="ECO:0000313" key="7">
    <source>
        <dbReference type="EMBL" id="BAY15864.1"/>
    </source>
</evidence>
<evidence type="ECO:0000256" key="1">
    <source>
        <dbReference type="ARBA" id="ARBA00004141"/>
    </source>
</evidence>
<reference evidence="7 8" key="1">
    <citation type="submission" date="2017-06" db="EMBL/GenBank/DDBJ databases">
        <title>Genome sequencing of cyanobaciteial culture collection at National Institute for Environmental Studies (NIES).</title>
        <authorList>
            <person name="Hirose Y."/>
            <person name="Shimura Y."/>
            <person name="Fujisawa T."/>
            <person name="Nakamura Y."/>
            <person name="Kawachi M."/>
        </authorList>
    </citation>
    <scope>NUCLEOTIDE SEQUENCE [LARGE SCALE GENOMIC DNA]</scope>
    <source>
        <strain evidence="7 8">NIES-21</strain>
    </source>
</reference>
<sequence>MANLNPTSNPNKQLLAGYCGILFGGFGVHKFILGYAAEGFMMLAISIVAGTFTYGIALIVMQLVGLIEGMIYLNKSSEEFVDTYFVNKQGWF</sequence>
<evidence type="ECO:0000313" key="8">
    <source>
        <dbReference type="Proteomes" id="UP000218287"/>
    </source>
</evidence>
<dbReference type="InterPro" id="IPR007829">
    <property type="entry name" value="TM2"/>
</dbReference>
<keyword evidence="3 5" id="KW-1133">Transmembrane helix</keyword>
<evidence type="ECO:0000256" key="4">
    <source>
        <dbReference type="ARBA" id="ARBA00023136"/>
    </source>
</evidence>
<evidence type="ECO:0000256" key="5">
    <source>
        <dbReference type="SAM" id="Phobius"/>
    </source>
</evidence>
<keyword evidence="4 5" id="KW-0472">Membrane</keyword>